<organism evidence="9 10">
    <name type="scientific">Hevea brasiliensis</name>
    <name type="common">Para rubber tree</name>
    <name type="synonym">Siphonia brasiliensis</name>
    <dbReference type="NCBI Taxonomy" id="3981"/>
    <lineage>
        <taxon>Eukaryota</taxon>
        <taxon>Viridiplantae</taxon>
        <taxon>Streptophyta</taxon>
        <taxon>Embryophyta</taxon>
        <taxon>Tracheophyta</taxon>
        <taxon>Spermatophyta</taxon>
        <taxon>Magnoliopsida</taxon>
        <taxon>eudicotyledons</taxon>
        <taxon>Gunneridae</taxon>
        <taxon>Pentapetalae</taxon>
        <taxon>rosids</taxon>
        <taxon>fabids</taxon>
        <taxon>Malpighiales</taxon>
        <taxon>Euphorbiaceae</taxon>
        <taxon>Crotonoideae</taxon>
        <taxon>Micrandreae</taxon>
        <taxon>Hevea</taxon>
    </lineage>
</organism>
<dbReference type="PANTHER" id="PTHR22928:SF3">
    <property type="entry name" value="TELOMERE-ASSOCIATED PROTEIN RIF1"/>
    <property type="match status" value="1"/>
</dbReference>
<accession>A0ABQ9LBK2</accession>
<comment type="subcellular location">
    <subcellularLocation>
        <location evidence="2">Chromosome</location>
        <location evidence="2">Telomere</location>
    </subcellularLocation>
    <subcellularLocation>
        <location evidence="1">Nucleus</location>
    </subcellularLocation>
</comment>
<keyword evidence="5" id="KW-0539">Nucleus</keyword>
<dbReference type="InterPro" id="IPR022031">
    <property type="entry name" value="Rif1_N"/>
</dbReference>
<feature type="compositionally biased region" description="Basic and acidic residues" evidence="7">
    <location>
        <begin position="1063"/>
        <end position="1081"/>
    </location>
</feature>
<keyword evidence="4" id="KW-0779">Telomere</keyword>
<evidence type="ECO:0000256" key="4">
    <source>
        <dbReference type="ARBA" id="ARBA00022895"/>
    </source>
</evidence>
<evidence type="ECO:0000313" key="9">
    <source>
        <dbReference type="EMBL" id="KAJ9163064.1"/>
    </source>
</evidence>
<evidence type="ECO:0000256" key="2">
    <source>
        <dbReference type="ARBA" id="ARBA00004574"/>
    </source>
</evidence>
<name>A0ABQ9LBK2_HEVBR</name>
<feature type="region of interest" description="Disordered" evidence="7">
    <location>
        <begin position="1063"/>
        <end position="1087"/>
    </location>
</feature>
<gene>
    <name evidence="9" type="ORF">P3X46_022778</name>
</gene>
<proteinExistence type="predicted"/>
<keyword evidence="10" id="KW-1185">Reference proteome</keyword>
<dbReference type="PANTHER" id="PTHR22928">
    <property type="entry name" value="TELOMERE-ASSOCIATED PROTEIN RIF1"/>
    <property type="match status" value="1"/>
</dbReference>
<comment type="caution">
    <text evidence="9">The sequence shown here is derived from an EMBL/GenBank/DDBJ whole genome shotgun (WGS) entry which is preliminary data.</text>
</comment>
<sequence>MSSFSDQIEEIKSLIHSNSKASKSLAYSTLLLLQQQSINHPSSIQTLANSSQTLISIISVDISNDDEEIASQALKCLGFFIYHPSIVATIPDDDANMILEALAKVIIATKIKSVCNLGMWCISMQQFNAFFLANHFHSVLWAVVHALDNPFGSLSTTFEAIQVVIKLAAQFSEKMRESSHIWAPPIYRRLLSMDKRERDISERCLLKIKSAIIPPPTDLSKALVKDMKLKLLTGMKGLLNQGMKVQTLQAWGWFIRLLGSQALKNRRLINDMLKIPEQTFSDHSPQVQITSLAAWEGLVVALIQPPLLTCETDEVADDGCQVQASTFSKSIKLLMTPLTGIISSKCDISVHLSCLNTWCYLLHKLDLSINHPLVIELVLDPVFEAVFGMGPDTKTIWLWSFCLDLLDDFVIAKCRKVDYDTSSQVSHHSSVRTSILGPSISGKCLVKQHSIKWYPWDISQLDFFIKMINVILTHASVAKATLQNRSSASDAALRIFISLLQGIQMELKSSSINYVDIVLYFNTILRFLRETCEKVDSDGSANVKLQHNIQFLQAVIDELEPSILGSPLYKVALDIKCIENLQSVNHNKYEKILCISSIAYMDMVSPLAYLIILCICVVIKSTSDALSTELISQRLHKFFKLILFSHDPLENLQTAIGLLFKYVHYNRNLHIWIVVAEALKDCISGVEDLSMFKIEPESNGYLGIFHLLSYPFVALSSPQQMLIPEKVSRSLEESHVSAQRSLELDHVIEVWKSVYGALSASKCFATKSISDNLCSILNWCIDENLSKIGCGTELDLSCKDLNINLLSLSGNAVAFILDEVLATSSDGNKTNHAIPQTFSDIRNILGFASRFLNLSWAKIRSDSPTVLLVTSRVFSALTSLVRCLHLKQTILSVIEIITCPLVQWLSHGGIHDGNTNDQLQRLWAEILDCLKRSQPPIVFDSLFLKLQAPLLEKTLDHPDCIISELTITFWNSTYGEQINLDYPERLLDVLDKLSRTEKIKLHKKSLPFLVKCNSKPEFTAQRYKVTAMHSRSSKRVELMEDTVNQFEHKDKLCSSSKRKRLELTEHQKEVRRAQQGREMDCNGHGPGVRTYTTVDFSQGNEDSQESQEIRNPESILEMLRRVA</sequence>
<feature type="domain" description="Telomere-associated protein Rif1 N-terminal" evidence="8">
    <location>
        <begin position="17"/>
        <end position="364"/>
    </location>
</feature>
<evidence type="ECO:0000256" key="5">
    <source>
        <dbReference type="ARBA" id="ARBA00023242"/>
    </source>
</evidence>
<keyword evidence="3" id="KW-0158">Chromosome</keyword>
<dbReference type="Pfam" id="PF12231">
    <property type="entry name" value="Rif1_N"/>
    <property type="match status" value="1"/>
</dbReference>
<keyword evidence="6" id="KW-0131">Cell cycle</keyword>
<protein>
    <recommendedName>
        <fullName evidence="8">Telomere-associated protein Rif1 N-terminal domain-containing protein</fullName>
    </recommendedName>
</protein>
<evidence type="ECO:0000256" key="3">
    <source>
        <dbReference type="ARBA" id="ARBA00022454"/>
    </source>
</evidence>
<evidence type="ECO:0000256" key="1">
    <source>
        <dbReference type="ARBA" id="ARBA00004123"/>
    </source>
</evidence>
<reference evidence="9" key="1">
    <citation type="journal article" date="2023" name="Plant Biotechnol. J.">
        <title>Chromosome-level wild Hevea brasiliensis genome provides new tools for genomic-assisted breeding and valuable loci to elevate rubber yield.</title>
        <authorList>
            <person name="Cheng H."/>
            <person name="Song X."/>
            <person name="Hu Y."/>
            <person name="Wu T."/>
            <person name="Yang Q."/>
            <person name="An Z."/>
            <person name="Feng S."/>
            <person name="Deng Z."/>
            <person name="Wu W."/>
            <person name="Zeng X."/>
            <person name="Tu M."/>
            <person name="Wang X."/>
            <person name="Huang H."/>
        </authorList>
    </citation>
    <scope>NUCLEOTIDE SEQUENCE</scope>
    <source>
        <strain evidence="9">MT/VB/25A 57/8</strain>
    </source>
</reference>
<evidence type="ECO:0000256" key="7">
    <source>
        <dbReference type="SAM" id="MobiDB-lite"/>
    </source>
</evidence>
<dbReference type="Proteomes" id="UP001174677">
    <property type="component" value="Chromosome 13"/>
</dbReference>
<dbReference type="EMBL" id="JARPOI010000013">
    <property type="protein sequence ID" value="KAJ9163064.1"/>
    <property type="molecule type" value="Genomic_DNA"/>
</dbReference>
<evidence type="ECO:0000313" key="10">
    <source>
        <dbReference type="Proteomes" id="UP001174677"/>
    </source>
</evidence>
<evidence type="ECO:0000256" key="6">
    <source>
        <dbReference type="ARBA" id="ARBA00023306"/>
    </source>
</evidence>
<evidence type="ECO:0000259" key="8">
    <source>
        <dbReference type="Pfam" id="PF12231"/>
    </source>
</evidence>